<dbReference type="Proteomes" id="UP000033616">
    <property type="component" value="Unassembled WGS sequence"/>
</dbReference>
<dbReference type="RefSeq" id="WP_045797536.1">
    <property type="nucleotide sequence ID" value="NZ_LANP01000027.1"/>
</dbReference>
<dbReference type="GO" id="GO:0006313">
    <property type="term" value="P:DNA transposition"/>
    <property type="evidence" value="ECO:0007669"/>
    <property type="project" value="InterPro"/>
</dbReference>
<accession>A0A0F3MJT8</accession>
<evidence type="ECO:0000313" key="3">
    <source>
        <dbReference type="EMBL" id="KJV55144.1"/>
    </source>
</evidence>
<dbReference type="GO" id="GO:0004803">
    <property type="term" value="F:transposase activity"/>
    <property type="evidence" value="ECO:0007669"/>
    <property type="project" value="InterPro"/>
</dbReference>
<comment type="caution">
    <text evidence="2">The sequence shown here is derived from an EMBL/GenBank/DDBJ whole genome shotgun (WGS) entry which is preliminary data.</text>
</comment>
<evidence type="ECO:0000313" key="2">
    <source>
        <dbReference type="EMBL" id="KJV54854.1"/>
    </source>
</evidence>
<gene>
    <name evidence="3" type="ORF">OCHUTO_0942</name>
    <name evidence="2" type="ORF">OCHUTO_1039</name>
</gene>
<proteinExistence type="predicted"/>
<dbReference type="EMBL" id="LANP01000034">
    <property type="protein sequence ID" value="KJV54854.1"/>
    <property type="molecule type" value="Genomic_DNA"/>
</dbReference>
<dbReference type="InterPro" id="IPR002525">
    <property type="entry name" value="Transp_IS110-like_N"/>
</dbReference>
<dbReference type="PATRIC" id="fig|1359168.3.peg.676"/>
<organism evidence="2 4">
    <name type="scientific">Orientia chuto str. Dubai</name>
    <dbReference type="NCBI Taxonomy" id="1359168"/>
    <lineage>
        <taxon>Bacteria</taxon>
        <taxon>Pseudomonadati</taxon>
        <taxon>Pseudomonadota</taxon>
        <taxon>Alphaproteobacteria</taxon>
        <taxon>Rickettsiales</taxon>
        <taxon>Rickettsiaceae</taxon>
        <taxon>Rickettsieae</taxon>
        <taxon>Orientia</taxon>
    </lineage>
</organism>
<dbReference type="OrthoDB" id="9795150at2"/>
<dbReference type="EMBL" id="LANP01000027">
    <property type="protein sequence ID" value="KJV55144.1"/>
    <property type="molecule type" value="Genomic_DNA"/>
</dbReference>
<protein>
    <submittedName>
        <fullName evidence="2">Transposase family protein</fullName>
    </submittedName>
</protein>
<keyword evidence="4" id="KW-1185">Reference proteome</keyword>
<sequence length="94" mass="10552">MSKPILGIDVSKLDLTISLLIDKNYHHTKVNNNQQGFKELVKWLKKHKITQVAACMEATGKYVSHLLIFCTAITISDIVNPACINPLQKANYQS</sequence>
<dbReference type="Pfam" id="PF01548">
    <property type="entry name" value="DEDD_Tnp_IS110"/>
    <property type="match status" value="1"/>
</dbReference>
<dbReference type="GO" id="GO:0003677">
    <property type="term" value="F:DNA binding"/>
    <property type="evidence" value="ECO:0007669"/>
    <property type="project" value="InterPro"/>
</dbReference>
<evidence type="ECO:0000259" key="1">
    <source>
        <dbReference type="Pfam" id="PF01548"/>
    </source>
</evidence>
<feature type="domain" description="Transposase IS110-like N-terminal" evidence="1">
    <location>
        <begin position="6"/>
        <end position="76"/>
    </location>
</feature>
<reference evidence="2 4" key="1">
    <citation type="submission" date="2015-02" db="EMBL/GenBank/DDBJ databases">
        <title>Genome Sequencing of Rickettsiales.</title>
        <authorList>
            <person name="Daugherty S.C."/>
            <person name="Su Q."/>
            <person name="Abolude K."/>
            <person name="Beier-Sexton M."/>
            <person name="Carlyon J.A."/>
            <person name="Carter R."/>
            <person name="Day N.P."/>
            <person name="Dumler S.J."/>
            <person name="Dyachenko V."/>
            <person name="Godinez A."/>
            <person name="Kurtti T.J."/>
            <person name="Lichay M."/>
            <person name="Mullins K.E."/>
            <person name="Ott S."/>
            <person name="Pappas-Brown V."/>
            <person name="Paris D.H."/>
            <person name="Patel P."/>
            <person name="Richards A.L."/>
            <person name="Sadzewicz L."/>
            <person name="Sears K."/>
            <person name="Seidman D."/>
            <person name="Sengamalay N."/>
            <person name="Stenos J."/>
            <person name="Tallon L.J."/>
            <person name="Vincent G."/>
            <person name="Fraser C.M."/>
            <person name="Munderloh U."/>
            <person name="Dunning-Hotopp J.C."/>
        </authorList>
    </citation>
    <scope>NUCLEOTIDE SEQUENCE [LARGE SCALE GENOMIC DNA]</scope>
    <source>
        <strain evidence="2 4">Fuller</strain>
    </source>
</reference>
<evidence type="ECO:0000313" key="4">
    <source>
        <dbReference type="Proteomes" id="UP000033616"/>
    </source>
</evidence>
<name>A0A0F3MJT8_9RICK</name>
<dbReference type="AlphaFoldDB" id="A0A0F3MJT8"/>